<feature type="region of interest" description="Disordered" evidence="1">
    <location>
        <begin position="686"/>
        <end position="729"/>
    </location>
</feature>
<evidence type="ECO:0000256" key="1">
    <source>
        <dbReference type="SAM" id="MobiDB-lite"/>
    </source>
</evidence>
<feature type="compositionally biased region" description="Basic residues" evidence="1">
    <location>
        <begin position="852"/>
        <end position="862"/>
    </location>
</feature>
<feature type="region of interest" description="Disordered" evidence="1">
    <location>
        <begin position="829"/>
        <end position="862"/>
    </location>
</feature>
<dbReference type="Proteomes" id="UP000703269">
    <property type="component" value="Unassembled WGS sequence"/>
</dbReference>
<evidence type="ECO:0000313" key="2">
    <source>
        <dbReference type="EMBL" id="GJE98319.1"/>
    </source>
</evidence>
<organism evidence="2 3">
    <name type="scientific">Phanerochaete sordida</name>
    <dbReference type="NCBI Taxonomy" id="48140"/>
    <lineage>
        <taxon>Eukaryota</taxon>
        <taxon>Fungi</taxon>
        <taxon>Dikarya</taxon>
        <taxon>Basidiomycota</taxon>
        <taxon>Agaricomycotina</taxon>
        <taxon>Agaricomycetes</taxon>
        <taxon>Polyporales</taxon>
        <taxon>Phanerochaetaceae</taxon>
        <taxon>Phanerochaete</taxon>
    </lineage>
</organism>
<comment type="caution">
    <text evidence="2">The sequence shown here is derived from an EMBL/GenBank/DDBJ whole genome shotgun (WGS) entry which is preliminary data.</text>
</comment>
<feature type="compositionally biased region" description="Acidic residues" evidence="1">
    <location>
        <begin position="833"/>
        <end position="845"/>
    </location>
</feature>
<dbReference type="EMBL" id="BPQB01000085">
    <property type="protein sequence ID" value="GJE98319.1"/>
    <property type="molecule type" value="Genomic_DNA"/>
</dbReference>
<reference evidence="2 3" key="1">
    <citation type="submission" date="2021-08" db="EMBL/GenBank/DDBJ databases">
        <title>Draft Genome Sequence of Phanerochaete sordida strain YK-624.</title>
        <authorList>
            <person name="Mori T."/>
            <person name="Dohra H."/>
            <person name="Suzuki T."/>
            <person name="Kawagishi H."/>
            <person name="Hirai H."/>
        </authorList>
    </citation>
    <scope>NUCLEOTIDE SEQUENCE [LARGE SCALE GENOMIC DNA]</scope>
    <source>
        <strain evidence="2 3">YK-624</strain>
    </source>
</reference>
<proteinExistence type="predicted"/>
<keyword evidence="3" id="KW-1185">Reference proteome</keyword>
<protein>
    <submittedName>
        <fullName evidence="2">Uncharacterized protein</fullName>
    </submittedName>
</protein>
<gene>
    <name evidence="2" type="ORF">PsYK624_145460</name>
</gene>
<dbReference type="OrthoDB" id="270318at2759"/>
<name>A0A9P3LL50_9APHY</name>
<accession>A0A9P3LL50</accession>
<feature type="compositionally biased region" description="Low complexity" evidence="1">
    <location>
        <begin position="698"/>
        <end position="729"/>
    </location>
</feature>
<evidence type="ECO:0000313" key="3">
    <source>
        <dbReference type="Proteomes" id="UP000703269"/>
    </source>
</evidence>
<sequence>MDRLCGEIVQLILNELDNPTNFSLASKYYYAFTQDPYVRSTYFLCRYGRIQALYWALGRGRLMTPKVIDILLSSGAHISRYLVQCAMHHYYRTAQVPFIKTPWVRSMDLDVFTYFQAAAVRLFGSIPFGKGDDDGAIVEQVIKQSRLPAEQRKVKLESLLEILEKYKFIPFCNKDTMMANFPLVLAIEPNLLPYAQSNGFAMDHKYRNFVFRKMFEKPATAFEGRTEEIVNNVRELSRLDPRMYVSRTVAAEICMEAKQNETAYNALKRLSRAGLLKFDLTLVVEDLIKTFSRTRSITFANTFCVLRQLFVDFPSRDPTVRLVLLLQVFLSESTFTVGVQPSDNPPRNYVDNCEEKIQAIKLDPVQRSDLVEVLSSKFAPDRFKGVLQYGTVALKMSTAAIDELVQEVAFRCLEIGCKGRMLQRLVELYPFLEDAIRVQVLRKYRVDVADLPRCDDTRACMMYEAPLCQDFVIPRMSLSERIAELRHQGLGGIQALSIIDAENSMLSDDGHGTHHRDENDEDDLGRIGQDTLSMMIRKDELGPTRGRRRIYDVYPNFEDPAGGKLTYPAENMMVGKWIRMHYGLRSAATAVFMIHAVLNTNLMVVQPYVAHDQPDPSAHRVPLTLKHFRLLAHLGRAPPLAMIDDIEHGTEFYASEEDYLAPEELSAAPSPKWLKKRHSRISIKIRAAPDSAPQGEHSAAAARAADAPPQASAQPAKRPRRSAASAAKRYLVPDSDDDMIVDDADRLVVEANRPLKRARVETSLQTWIRHLAAVLQEEQRKVRAQKKALRAAAAPGAKVRVAKNEFVKSMATALARLRRIERERRIELYGTDAPDEEPCSSEEDEYRERLARAPKRRKLRAE</sequence>
<dbReference type="AlphaFoldDB" id="A0A9P3LL50"/>